<accession>A0A367RV35</accession>
<dbReference type="Proteomes" id="UP000252107">
    <property type="component" value="Unassembled WGS sequence"/>
</dbReference>
<proteinExistence type="predicted"/>
<dbReference type="EMBL" id="LXQD01000070">
    <property type="protein sequence ID" value="RCJ39583.1"/>
    <property type="molecule type" value="Genomic_DNA"/>
</dbReference>
<reference evidence="2" key="1">
    <citation type="submission" date="2016-04" db="EMBL/GenBank/DDBJ databases">
        <authorList>
            <person name="Tabuchi Yagui T.R."/>
        </authorList>
    </citation>
    <scope>NUCLEOTIDE SEQUENCE [LARGE SCALE GENOMIC DNA]</scope>
    <source>
        <strain evidence="2">NIES-26</strain>
    </source>
</reference>
<keyword evidence="1" id="KW-0812">Transmembrane</keyword>
<gene>
    <name evidence="2" type="ORF">A6770_38705</name>
</gene>
<protein>
    <submittedName>
        <fullName evidence="2">Uncharacterized protein</fullName>
    </submittedName>
</protein>
<keyword evidence="1" id="KW-0472">Membrane</keyword>
<name>A0A367RV35_9NOSO</name>
<dbReference type="AlphaFoldDB" id="A0A367RV35"/>
<feature type="transmembrane region" description="Helical" evidence="1">
    <location>
        <begin position="7"/>
        <end position="31"/>
    </location>
</feature>
<evidence type="ECO:0000256" key="1">
    <source>
        <dbReference type="SAM" id="Phobius"/>
    </source>
</evidence>
<evidence type="ECO:0000313" key="2">
    <source>
        <dbReference type="EMBL" id="RCJ39583.1"/>
    </source>
</evidence>
<keyword evidence="1" id="KW-1133">Transmembrane helix</keyword>
<evidence type="ECO:0000313" key="3">
    <source>
        <dbReference type="Proteomes" id="UP000252107"/>
    </source>
</evidence>
<comment type="caution">
    <text evidence="2">The sequence shown here is derived from an EMBL/GenBank/DDBJ whole genome shotgun (WGS) entry which is preliminary data.</text>
</comment>
<sequence>MKKILKIIVSIIISIIITVYAAWSVFIYYWYSGIIPAKIGITYPIHIGGETGFREGCGAAIFRLSNATADAIDREGLDFFNDAIYSRKSKERRYTYSSWKETPVPDSWTSEGSWPGLGCSGASRSLLSQILLAASKKGSYYSSKDEGEILVIPSFKLVVFTYFG</sequence>
<organism evidence="2 3">
    <name type="scientific">Nostoc minutum NIES-26</name>
    <dbReference type="NCBI Taxonomy" id="1844469"/>
    <lineage>
        <taxon>Bacteria</taxon>
        <taxon>Bacillati</taxon>
        <taxon>Cyanobacteriota</taxon>
        <taxon>Cyanophyceae</taxon>
        <taxon>Nostocales</taxon>
        <taxon>Nostocaceae</taxon>
        <taxon>Nostoc</taxon>
    </lineage>
</organism>
<keyword evidence="3" id="KW-1185">Reference proteome</keyword>